<evidence type="ECO:0000313" key="2">
    <source>
        <dbReference type="Proteomes" id="UP001327957"/>
    </source>
</evidence>
<dbReference type="EMBL" id="JASAOK010000039">
    <property type="protein sequence ID" value="KAK6216720.1"/>
    <property type="molecule type" value="Genomic_DNA"/>
</dbReference>
<name>A0AAV9TAN4_9PEZI</name>
<dbReference type="AlphaFoldDB" id="A0AAV9TAN4"/>
<sequence>MSPTYTMSAHLCKSIYASWRETRRSPSDLPSPGVPAPNRHHGAHGSIHVELLVAIRTQIDEILSFREALLAVLRPPNLMSFCHGCVELPDDYPRRRRNSHAHIPFGPGKTTETWVVGKLA</sequence>
<dbReference type="Proteomes" id="UP001327957">
    <property type="component" value="Unassembled WGS sequence"/>
</dbReference>
<comment type="caution">
    <text evidence="1">The sequence shown here is derived from an EMBL/GenBank/DDBJ whole genome shotgun (WGS) entry which is preliminary data.</text>
</comment>
<protein>
    <submittedName>
        <fullName evidence="1">Uncharacterized protein</fullName>
    </submittedName>
</protein>
<accession>A0AAV9TAN4</accession>
<reference evidence="1 2" key="1">
    <citation type="submission" date="2023-04" db="EMBL/GenBank/DDBJ databases">
        <title>Colletotrichum tabacum stain YC1 causing leaf anthracnose on Nicotiana tabacum(L.) cv.</title>
        <authorList>
            <person name="Ji Z."/>
            <person name="Wang M."/>
            <person name="Zhang J."/>
            <person name="Wang N."/>
            <person name="Zhou Z."/>
        </authorList>
    </citation>
    <scope>NUCLEOTIDE SEQUENCE [LARGE SCALE GENOMIC DNA]</scope>
    <source>
        <strain evidence="1 2">YC1</strain>
    </source>
</reference>
<evidence type="ECO:0000313" key="1">
    <source>
        <dbReference type="EMBL" id="KAK6216720.1"/>
    </source>
</evidence>
<organism evidence="1 2">
    <name type="scientific">Colletotrichum tabaci</name>
    <dbReference type="NCBI Taxonomy" id="1209068"/>
    <lineage>
        <taxon>Eukaryota</taxon>
        <taxon>Fungi</taxon>
        <taxon>Dikarya</taxon>
        <taxon>Ascomycota</taxon>
        <taxon>Pezizomycotina</taxon>
        <taxon>Sordariomycetes</taxon>
        <taxon>Hypocreomycetidae</taxon>
        <taxon>Glomerellales</taxon>
        <taxon>Glomerellaceae</taxon>
        <taxon>Colletotrichum</taxon>
        <taxon>Colletotrichum destructivum species complex</taxon>
    </lineage>
</organism>
<gene>
    <name evidence="1" type="ORF">QIS74_06834</name>
</gene>
<proteinExistence type="predicted"/>
<keyword evidence="2" id="KW-1185">Reference proteome</keyword>